<reference evidence="3" key="2">
    <citation type="journal article" date="2023" name="Microorganisms">
        <title>Isolation and Genomic Characteristics of Cat-Borne Campylobacter felis sp. nov. and Sheep-Borne Campylobacter ovis sp. nov.</title>
        <authorList>
            <person name="Wang H."/>
            <person name="Li Y."/>
            <person name="Gu Y."/>
            <person name="Zhou G."/>
            <person name="Chen X."/>
            <person name="Zhang X."/>
            <person name="Shao Z."/>
            <person name="Zhang J."/>
            <person name="Zhang M."/>
        </authorList>
    </citation>
    <scope>NUCLEOTIDE SEQUENCE</scope>
    <source>
        <strain evidence="3">PS10</strain>
    </source>
</reference>
<keyword evidence="2" id="KW-0812">Transmembrane</keyword>
<dbReference type="Proteomes" id="UP001173801">
    <property type="component" value="Unassembled WGS sequence"/>
</dbReference>
<evidence type="ECO:0000313" key="3">
    <source>
        <dbReference type="EMBL" id="MDL0089163.1"/>
    </source>
</evidence>
<feature type="transmembrane region" description="Helical" evidence="2">
    <location>
        <begin position="6"/>
        <end position="25"/>
    </location>
</feature>
<comment type="caution">
    <text evidence="3">The sequence shown here is derived from an EMBL/GenBank/DDBJ whole genome shotgun (WGS) entry which is preliminary data.</text>
</comment>
<dbReference type="EMBL" id="JANURM010000008">
    <property type="protein sequence ID" value="MDL0089163.1"/>
    <property type="molecule type" value="Genomic_DNA"/>
</dbReference>
<name>A0ABT7HRA5_9BACT</name>
<reference evidence="3" key="1">
    <citation type="submission" date="2022-08" db="EMBL/GenBank/DDBJ databases">
        <authorList>
            <person name="Wang H."/>
        </authorList>
    </citation>
    <scope>NUCLEOTIDE SEQUENCE</scope>
    <source>
        <strain evidence="3">PS10</strain>
    </source>
</reference>
<evidence type="ECO:0000256" key="2">
    <source>
        <dbReference type="SAM" id="Phobius"/>
    </source>
</evidence>
<keyword evidence="2" id="KW-0472">Membrane</keyword>
<accession>A0ABT7HRA5</accession>
<protein>
    <recommendedName>
        <fullName evidence="5">Vesicular transport factor Uso1p</fullName>
    </recommendedName>
</protein>
<keyword evidence="2" id="KW-1133">Transmembrane helix</keyword>
<evidence type="ECO:0000313" key="4">
    <source>
        <dbReference type="Proteomes" id="UP001173801"/>
    </source>
</evidence>
<sequence length="617" mass="70985">MLYKKITLIIIFFIAVLVGILLFNLPKPQQKTEHKIYALKFDDLPDAEKEKYVSKNDLFEYGEYITPKSYAQNFSVSFDKNLSQNTDELHSQIKELLAKNEILIKDNIDISEKNLDLIAKLNEAKNSLNAKNQTIQSQNDEALKAQEAQHLKNIKEITDRLNLAQNENLQSVKEYEKKIAKLENEILNLNTNYDKNVSEILSQKDSQILSLQATNEALKNELNRSFEDKNLSKNEINLTHKEIRNLQNELELNKKEIESLKFINKREIERINSGYNTQKIALEDELSKKSNMIIDLKNELKISNEKITQSQKQSDELLKNNEILKDELKAFVAEISKLKEIILKQEANLKSSKDESINLDKNSKILANELNEKTLKIKNLESNLTELNDELNTLKTASKTDMRNYEILKSQINELKKSDDLSLKNEILELKTALDERDRKINELKNSKGVATNSELLAQINELEAEINSRLDKEDNLEDENTNLKKILESQTNPEVPKKLVFVSKIECEDVANNKVSTICKNRVSDFLSRYNSNYLYEVIAIVDERGYSLPYEIASKISKSELARLNGYVDFGVGKERANLAAGLIKDEFGEFSRISYSSEVIKKSNARGFIIKVYR</sequence>
<feature type="coiled-coil region" evidence="1">
    <location>
        <begin position="118"/>
        <end position="397"/>
    </location>
</feature>
<dbReference type="RefSeq" id="WP_284937819.1">
    <property type="nucleotide sequence ID" value="NZ_JANURM010000008.1"/>
</dbReference>
<organism evidence="3 4">
    <name type="scientific">Campylobacter gastrosuis</name>
    <dbReference type="NCBI Taxonomy" id="2974576"/>
    <lineage>
        <taxon>Bacteria</taxon>
        <taxon>Pseudomonadati</taxon>
        <taxon>Campylobacterota</taxon>
        <taxon>Epsilonproteobacteria</taxon>
        <taxon>Campylobacterales</taxon>
        <taxon>Campylobacteraceae</taxon>
        <taxon>Campylobacter</taxon>
    </lineage>
</organism>
<evidence type="ECO:0008006" key="5">
    <source>
        <dbReference type="Google" id="ProtNLM"/>
    </source>
</evidence>
<proteinExistence type="predicted"/>
<feature type="coiled-coil region" evidence="1">
    <location>
        <begin position="427"/>
        <end position="480"/>
    </location>
</feature>
<keyword evidence="4" id="KW-1185">Reference proteome</keyword>
<keyword evidence="1" id="KW-0175">Coiled coil</keyword>
<evidence type="ECO:0000256" key="1">
    <source>
        <dbReference type="SAM" id="Coils"/>
    </source>
</evidence>
<gene>
    <name evidence="3" type="ORF">NYG85_07280</name>
</gene>